<dbReference type="RefSeq" id="WP_006165091.1">
    <property type="nucleotide sequence ID" value="NZ_AHJE01000368.1"/>
</dbReference>
<proteinExistence type="predicted"/>
<dbReference type="Proteomes" id="UP000005808">
    <property type="component" value="Unassembled WGS sequence"/>
</dbReference>
<dbReference type="GO" id="GO:0016740">
    <property type="term" value="F:transferase activity"/>
    <property type="evidence" value="ECO:0007669"/>
    <property type="project" value="UniProtKB-KW"/>
</dbReference>
<evidence type="ECO:0000256" key="4">
    <source>
        <dbReference type="ARBA" id="ARBA00022630"/>
    </source>
</evidence>
<comment type="caution">
    <text evidence="11">The sequence shown here is derived from an EMBL/GenBank/DDBJ whole genome shotgun (WGS) entry which is preliminary data.</text>
</comment>
<comment type="cofactor">
    <cofactor evidence="1">
        <name>Mg(2+)</name>
        <dbReference type="ChEBI" id="CHEBI:18420"/>
    </cofactor>
</comment>
<sequence length="157" mass="15817">AVLAVAARLQAESDGGFDCERSAPGMRVPGGRAWVIEGTKVRKYRPLQLDLGGIAKGYAVDCAIEALGGFDLDYALVNAGGDMRHAGTAPATVALREPGAPACTALAWQLDNAALASSSVGGLWPEPGSAPRIDSPHLPDALAAGAGASVLAPSCLL</sequence>
<evidence type="ECO:0000313" key="12">
    <source>
        <dbReference type="Proteomes" id="UP000005808"/>
    </source>
</evidence>
<dbReference type="AlphaFoldDB" id="H1SJ46"/>
<dbReference type="SUPFAM" id="SSF143631">
    <property type="entry name" value="ApbE-like"/>
    <property type="match status" value="1"/>
</dbReference>
<protein>
    <recommendedName>
        <fullName evidence="3">FAD:protein FMN transferase</fullName>
        <ecNumber evidence="2">2.7.1.180</ecNumber>
    </recommendedName>
    <alternativeName>
        <fullName evidence="9">Flavin transferase</fullName>
    </alternativeName>
</protein>
<keyword evidence="8" id="KW-0460">Magnesium</keyword>
<dbReference type="Pfam" id="PF02424">
    <property type="entry name" value="ApbE"/>
    <property type="match status" value="1"/>
</dbReference>
<evidence type="ECO:0000256" key="5">
    <source>
        <dbReference type="ARBA" id="ARBA00022679"/>
    </source>
</evidence>
<keyword evidence="5" id="KW-0808">Transferase</keyword>
<dbReference type="Gene3D" id="3.10.520.10">
    <property type="entry name" value="ApbE-like domains"/>
    <property type="match status" value="1"/>
</dbReference>
<evidence type="ECO:0000256" key="6">
    <source>
        <dbReference type="ARBA" id="ARBA00022723"/>
    </source>
</evidence>
<evidence type="ECO:0000256" key="1">
    <source>
        <dbReference type="ARBA" id="ARBA00001946"/>
    </source>
</evidence>
<evidence type="ECO:0000256" key="10">
    <source>
        <dbReference type="ARBA" id="ARBA00048540"/>
    </source>
</evidence>
<evidence type="ECO:0000313" key="11">
    <source>
        <dbReference type="EMBL" id="EHP37457.1"/>
    </source>
</evidence>
<dbReference type="PANTHER" id="PTHR30040:SF2">
    <property type="entry name" value="FAD:PROTEIN FMN TRANSFERASE"/>
    <property type="match status" value="1"/>
</dbReference>
<comment type="catalytic activity">
    <reaction evidence="10">
        <text>L-threonyl-[protein] + FAD = FMN-L-threonyl-[protein] + AMP + H(+)</text>
        <dbReference type="Rhea" id="RHEA:36847"/>
        <dbReference type="Rhea" id="RHEA-COMP:11060"/>
        <dbReference type="Rhea" id="RHEA-COMP:11061"/>
        <dbReference type="ChEBI" id="CHEBI:15378"/>
        <dbReference type="ChEBI" id="CHEBI:30013"/>
        <dbReference type="ChEBI" id="CHEBI:57692"/>
        <dbReference type="ChEBI" id="CHEBI:74257"/>
        <dbReference type="ChEBI" id="CHEBI:456215"/>
        <dbReference type="EC" id="2.7.1.180"/>
    </reaction>
</comment>
<dbReference type="EC" id="2.7.1.180" evidence="2"/>
<dbReference type="GO" id="GO:0046872">
    <property type="term" value="F:metal ion binding"/>
    <property type="evidence" value="ECO:0007669"/>
    <property type="project" value="UniProtKB-KW"/>
</dbReference>
<reference evidence="11 12" key="1">
    <citation type="journal article" date="2012" name="J. Bacteriol.">
        <title>De Novo Genome Project of Cupriavidus basilensis OR16.</title>
        <authorList>
            <person name="Cserhati M."/>
            <person name="Kriszt B."/>
            <person name="Szoboszlay S."/>
            <person name="Toth A."/>
            <person name="Szabo I."/>
            <person name="Tancsics A."/>
            <person name="Nagy I."/>
            <person name="Horvath B."/>
            <person name="Nagy I."/>
            <person name="Kukolya J."/>
        </authorList>
    </citation>
    <scope>NUCLEOTIDE SEQUENCE [LARGE SCALE GENOMIC DNA]</scope>
    <source>
        <strain evidence="11 12">OR16</strain>
    </source>
</reference>
<accession>H1SJ46</accession>
<gene>
    <name evidence="11" type="ORF">OR16_42705</name>
</gene>
<evidence type="ECO:0000256" key="9">
    <source>
        <dbReference type="ARBA" id="ARBA00031306"/>
    </source>
</evidence>
<dbReference type="InterPro" id="IPR024932">
    <property type="entry name" value="ApbE"/>
</dbReference>
<dbReference type="PANTHER" id="PTHR30040">
    <property type="entry name" value="THIAMINE BIOSYNTHESIS LIPOPROTEIN APBE"/>
    <property type="match status" value="1"/>
</dbReference>
<evidence type="ECO:0000256" key="3">
    <source>
        <dbReference type="ARBA" id="ARBA00016337"/>
    </source>
</evidence>
<feature type="non-terminal residue" evidence="11">
    <location>
        <position position="157"/>
    </location>
</feature>
<organism evidence="11 12">
    <name type="scientific">Cupriavidus basilensis OR16</name>
    <dbReference type="NCBI Taxonomy" id="1127483"/>
    <lineage>
        <taxon>Bacteria</taxon>
        <taxon>Pseudomonadati</taxon>
        <taxon>Pseudomonadota</taxon>
        <taxon>Betaproteobacteria</taxon>
        <taxon>Burkholderiales</taxon>
        <taxon>Burkholderiaceae</taxon>
        <taxon>Cupriavidus</taxon>
    </lineage>
</organism>
<keyword evidence="6" id="KW-0479">Metal-binding</keyword>
<name>H1SJ46_9BURK</name>
<feature type="non-terminal residue" evidence="11">
    <location>
        <position position="1"/>
    </location>
</feature>
<evidence type="ECO:0000256" key="2">
    <source>
        <dbReference type="ARBA" id="ARBA00011955"/>
    </source>
</evidence>
<keyword evidence="7" id="KW-0274">FAD</keyword>
<keyword evidence="11" id="KW-0449">Lipoprotein</keyword>
<evidence type="ECO:0000256" key="8">
    <source>
        <dbReference type="ARBA" id="ARBA00022842"/>
    </source>
</evidence>
<evidence type="ECO:0000256" key="7">
    <source>
        <dbReference type="ARBA" id="ARBA00022827"/>
    </source>
</evidence>
<dbReference type="InterPro" id="IPR003374">
    <property type="entry name" value="ApbE-like_sf"/>
</dbReference>
<dbReference type="EMBL" id="AHJE01000368">
    <property type="protein sequence ID" value="EHP37457.1"/>
    <property type="molecule type" value="Genomic_DNA"/>
</dbReference>
<keyword evidence="4" id="KW-0285">Flavoprotein</keyword>